<feature type="compositionally biased region" description="Acidic residues" evidence="1">
    <location>
        <begin position="152"/>
        <end position="161"/>
    </location>
</feature>
<comment type="caution">
    <text evidence="2">The sequence shown here is derived from an EMBL/GenBank/DDBJ whole genome shotgun (WGS) entry which is preliminary data.</text>
</comment>
<organism evidence="2 3">
    <name type="scientific">Bifidobacterium longum subsp. longum</name>
    <dbReference type="NCBI Taxonomy" id="1679"/>
    <lineage>
        <taxon>Bacteria</taxon>
        <taxon>Bacillati</taxon>
        <taxon>Actinomycetota</taxon>
        <taxon>Actinomycetes</taxon>
        <taxon>Bifidobacteriales</taxon>
        <taxon>Bifidobacteriaceae</taxon>
        <taxon>Bifidobacterium</taxon>
    </lineage>
</organism>
<dbReference type="AlphaFoldDB" id="A0A4R0VN17"/>
<feature type="region of interest" description="Disordered" evidence="1">
    <location>
        <begin position="57"/>
        <end position="76"/>
    </location>
</feature>
<gene>
    <name evidence="2" type="ORF">MCC10119_2110</name>
</gene>
<evidence type="ECO:0000256" key="1">
    <source>
        <dbReference type="SAM" id="MobiDB-lite"/>
    </source>
</evidence>
<reference evidence="2 3" key="1">
    <citation type="journal article" date="2018" name="Sci. Rep.">
        <title>Genomic diversity and distribution of Bifidobacterium longum subsp. longum across the human lifespan.</title>
        <authorList>
            <person name="Odamaki T."/>
            <person name="Bottacini F."/>
            <person name="Kato K."/>
            <person name="Mitsuyama E."/>
            <person name="Yoshida K."/>
            <person name="Horigome A."/>
            <person name="Xiao J.Z."/>
            <person name="van Sinderen D."/>
        </authorList>
    </citation>
    <scope>NUCLEOTIDE SEQUENCE [LARGE SCALE GENOMIC DNA]</scope>
    <source>
        <strain evidence="2 3">MCC10119</strain>
    </source>
</reference>
<feature type="region of interest" description="Disordered" evidence="1">
    <location>
        <begin position="138"/>
        <end position="168"/>
    </location>
</feature>
<sequence length="168" mass="18442">MSKRNALDGRYVIPLRFLEVSAVICEECGQPFTPSGRGKKAKYCSAKCKQRAYRKAKRMSRVTTPPAPAGDAEHEPEAMDALTAADFEAMMNDGPEDYVSVLKRTQARLKEAMFSAGTPPGSLTGISKQLLALTREIERLEGNPAQGMTTQEDPEDDDDDGEFRPEAI</sequence>
<dbReference type="RefSeq" id="WP_236718823.1">
    <property type="nucleotide sequence ID" value="NZ_BCYH01000070.1"/>
</dbReference>
<accession>A0A4R0VN17</accession>
<evidence type="ECO:0000313" key="2">
    <source>
        <dbReference type="EMBL" id="TCF67433.1"/>
    </source>
</evidence>
<protein>
    <submittedName>
        <fullName evidence="2">Terminase small subunit</fullName>
    </submittedName>
</protein>
<dbReference type="Proteomes" id="UP000292729">
    <property type="component" value="Unassembled WGS sequence"/>
</dbReference>
<proteinExistence type="predicted"/>
<name>A0A4R0VN17_BIFLL</name>
<evidence type="ECO:0000313" key="3">
    <source>
        <dbReference type="Proteomes" id="UP000292729"/>
    </source>
</evidence>
<dbReference type="EMBL" id="SHTI01000037">
    <property type="protein sequence ID" value="TCF67433.1"/>
    <property type="molecule type" value="Genomic_DNA"/>
</dbReference>